<evidence type="ECO:0000313" key="3">
    <source>
        <dbReference type="Proteomes" id="UP000789901"/>
    </source>
</evidence>
<gene>
    <name evidence="2" type="ORF">GMARGA_LOCUS3782</name>
</gene>
<evidence type="ECO:0000313" key="2">
    <source>
        <dbReference type="EMBL" id="CAG8534493.1"/>
    </source>
</evidence>
<evidence type="ECO:0000256" key="1">
    <source>
        <dbReference type="SAM" id="MobiDB-lite"/>
    </source>
</evidence>
<feature type="compositionally biased region" description="Basic and acidic residues" evidence="1">
    <location>
        <begin position="35"/>
        <end position="53"/>
    </location>
</feature>
<proteinExistence type="predicted"/>
<organism evidence="2 3">
    <name type="scientific">Gigaspora margarita</name>
    <dbReference type="NCBI Taxonomy" id="4874"/>
    <lineage>
        <taxon>Eukaryota</taxon>
        <taxon>Fungi</taxon>
        <taxon>Fungi incertae sedis</taxon>
        <taxon>Mucoromycota</taxon>
        <taxon>Glomeromycotina</taxon>
        <taxon>Glomeromycetes</taxon>
        <taxon>Diversisporales</taxon>
        <taxon>Gigasporaceae</taxon>
        <taxon>Gigaspora</taxon>
    </lineage>
</organism>
<keyword evidence="3" id="KW-1185">Reference proteome</keyword>
<sequence length="98" mass="11519">MELSSLTEVNKEPNNYFSQEENDRNVIESSNGHSENSRAKPLELATRSKEDKRYNKRVHKEKNPSHQQHISGQDIHKVKKREATFSKQRQRGPFNTKE</sequence>
<name>A0ABM8W617_GIGMA</name>
<feature type="region of interest" description="Disordered" evidence="1">
    <location>
        <begin position="1"/>
        <end position="98"/>
    </location>
</feature>
<accession>A0ABM8W617</accession>
<reference evidence="2 3" key="1">
    <citation type="submission" date="2021-06" db="EMBL/GenBank/DDBJ databases">
        <authorList>
            <person name="Kallberg Y."/>
            <person name="Tangrot J."/>
            <person name="Rosling A."/>
        </authorList>
    </citation>
    <scope>NUCLEOTIDE SEQUENCE [LARGE SCALE GENOMIC DNA]</scope>
    <source>
        <strain evidence="2 3">120-4 pot B 10/14</strain>
    </source>
</reference>
<dbReference type="EMBL" id="CAJVQB010001408">
    <property type="protein sequence ID" value="CAG8534493.1"/>
    <property type="molecule type" value="Genomic_DNA"/>
</dbReference>
<protein>
    <submittedName>
        <fullName evidence="2">31994_t:CDS:1</fullName>
    </submittedName>
</protein>
<comment type="caution">
    <text evidence="2">The sequence shown here is derived from an EMBL/GenBank/DDBJ whole genome shotgun (WGS) entry which is preliminary data.</text>
</comment>
<feature type="compositionally biased region" description="Polar residues" evidence="1">
    <location>
        <begin position="1"/>
        <end position="19"/>
    </location>
</feature>
<dbReference type="Proteomes" id="UP000789901">
    <property type="component" value="Unassembled WGS sequence"/>
</dbReference>